<keyword evidence="2" id="KW-0012">Acyltransferase</keyword>
<dbReference type="InterPro" id="IPR016181">
    <property type="entry name" value="Acyl_CoA_acyltransferase"/>
</dbReference>
<dbReference type="InterPro" id="IPR050832">
    <property type="entry name" value="Bact_Acetyltransf"/>
</dbReference>
<dbReference type="Proteomes" id="UP001201701">
    <property type="component" value="Unassembled WGS sequence"/>
</dbReference>
<dbReference type="EMBL" id="JAKREW010000034">
    <property type="protein sequence ID" value="MCG7508125.1"/>
    <property type="molecule type" value="Genomic_DNA"/>
</dbReference>
<keyword evidence="5" id="KW-1185">Reference proteome</keyword>
<gene>
    <name evidence="4" type="ORF">L4923_24085</name>
</gene>
<dbReference type="SUPFAM" id="SSF55729">
    <property type="entry name" value="Acyl-CoA N-acyltransferases (Nat)"/>
    <property type="match status" value="1"/>
</dbReference>
<reference evidence="4 5" key="1">
    <citation type="submission" date="2022-02" db="EMBL/GenBank/DDBJ databases">
        <title>Draft genome sequence of Mezorhizobium retamae strain IRAMC:0171 isolated from Retama raetam nodules.</title>
        <authorList>
            <person name="Bengaied R."/>
            <person name="Sbissi I."/>
            <person name="Huber K."/>
            <person name="Ghodbane F."/>
            <person name="Nouioui I."/>
            <person name="Tarhouni M."/>
            <person name="Gtari M."/>
        </authorList>
    </citation>
    <scope>NUCLEOTIDE SEQUENCE [LARGE SCALE GENOMIC DNA]</scope>
    <source>
        <strain evidence="4 5">IRAMC:0171</strain>
    </source>
</reference>
<dbReference type="PROSITE" id="PS51186">
    <property type="entry name" value="GNAT"/>
    <property type="match status" value="1"/>
</dbReference>
<dbReference type="Gene3D" id="3.40.630.30">
    <property type="match status" value="1"/>
</dbReference>
<keyword evidence="1" id="KW-0808">Transferase</keyword>
<evidence type="ECO:0000313" key="5">
    <source>
        <dbReference type="Proteomes" id="UP001201701"/>
    </source>
</evidence>
<organism evidence="4 5">
    <name type="scientific">Mesorhizobium retamae</name>
    <dbReference type="NCBI Taxonomy" id="2912854"/>
    <lineage>
        <taxon>Bacteria</taxon>
        <taxon>Pseudomonadati</taxon>
        <taxon>Pseudomonadota</taxon>
        <taxon>Alphaproteobacteria</taxon>
        <taxon>Hyphomicrobiales</taxon>
        <taxon>Phyllobacteriaceae</taxon>
        <taxon>Mesorhizobium</taxon>
    </lineage>
</organism>
<feature type="domain" description="N-acetyltransferase" evidence="3">
    <location>
        <begin position="4"/>
        <end position="166"/>
    </location>
</feature>
<dbReference type="Pfam" id="PF00583">
    <property type="entry name" value="Acetyltransf_1"/>
    <property type="match status" value="1"/>
</dbReference>
<sequence length="166" mass="18276">MDIAKVRLAGPDDVGAFKHIRLEALRLEPAAFASRVEDWEALSDEDWLGRVTNGAVFIAFREDEPVGLMGLLREQSAKSHHRATIVMVYVRASERGAGTAKALLDRLTEHALDAGILQLELTVSTENPAAQRFYAREGFAKIGRLPAGLIHEGKEIDEVMMAKRIG</sequence>
<evidence type="ECO:0000256" key="2">
    <source>
        <dbReference type="ARBA" id="ARBA00023315"/>
    </source>
</evidence>
<dbReference type="PANTHER" id="PTHR43877">
    <property type="entry name" value="AMINOALKYLPHOSPHONATE N-ACETYLTRANSFERASE-RELATED-RELATED"/>
    <property type="match status" value="1"/>
</dbReference>
<name>A0ABS9QLB9_9HYPH</name>
<proteinExistence type="predicted"/>
<evidence type="ECO:0000256" key="1">
    <source>
        <dbReference type="ARBA" id="ARBA00022679"/>
    </source>
</evidence>
<evidence type="ECO:0000259" key="3">
    <source>
        <dbReference type="PROSITE" id="PS51186"/>
    </source>
</evidence>
<comment type="caution">
    <text evidence="4">The sequence shown here is derived from an EMBL/GenBank/DDBJ whole genome shotgun (WGS) entry which is preliminary data.</text>
</comment>
<dbReference type="InterPro" id="IPR000182">
    <property type="entry name" value="GNAT_dom"/>
</dbReference>
<evidence type="ECO:0000313" key="4">
    <source>
        <dbReference type="EMBL" id="MCG7508125.1"/>
    </source>
</evidence>
<accession>A0ABS9QLB9</accession>
<dbReference type="CDD" id="cd04301">
    <property type="entry name" value="NAT_SF"/>
    <property type="match status" value="1"/>
</dbReference>
<dbReference type="RefSeq" id="WP_239369643.1">
    <property type="nucleotide sequence ID" value="NZ_JAKREW010000034.1"/>
</dbReference>
<protein>
    <submittedName>
        <fullName evidence="4">GNAT family N-acetyltransferase</fullName>
    </submittedName>
</protein>
<dbReference type="PANTHER" id="PTHR43877:SF2">
    <property type="entry name" value="AMINOALKYLPHOSPHONATE N-ACETYLTRANSFERASE-RELATED"/>
    <property type="match status" value="1"/>
</dbReference>